<feature type="transmembrane region" description="Helical" evidence="5">
    <location>
        <begin position="160"/>
        <end position="177"/>
    </location>
</feature>
<keyword evidence="2 5" id="KW-0812">Transmembrane</keyword>
<dbReference type="EMBL" id="CP009617">
    <property type="protein sequence ID" value="AIW20563.1"/>
    <property type="molecule type" value="Genomic_DNA"/>
</dbReference>
<accession>A0AAN0SGL1</accession>
<reference evidence="7 8" key="1">
    <citation type="submission" date="2014-10" db="EMBL/GenBank/DDBJ databases">
        <title>The Complete Genome Sequence for the Shellfish Pathogen Vibrio coralliilyticus RE98 Isolated from a Shellfish Hatchery.</title>
        <authorList>
            <person name="Richards G.P."/>
            <person name="Bono J.L."/>
            <person name="Watson M.A."/>
            <person name="Needleman D.S."/>
        </authorList>
    </citation>
    <scope>NUCLEOTIDE SEQUENCE [LARGE SCALE GENOMIC DNA]</scope>
    <source>
        <strain evidence="7 8">RE98</strain>
    </source>
</reference>
<proteinExistence type="predicted"/>
<feature type="transmembrane region" description="Helical" evidence="5">
    <location>
        <begin position="371"/>
        <end position="389"/>
    </location>
</feature>
<feature type="transmembrane region" description="Helical" evidence="5">
    <location>
        <begin position="133"/>
        <end position="155"/>
    </location>
</feature>
<feature type="transmembrane region" description="Helical" evidence="5">
    <location>
        <begin position="72"/>
        <end position="90"/>
    </location>
</feature>
<feature type="transmembrane region" description="Helical" evidence="5">
    <location>
        <begin position="48"/>
        <end position="66"/>
    </location>
</feature>
<evidence type="ECO:0000256" key="2">
    <source>
        <dbReference type="ARBA" id="ARBA00022692"/>
    </source>
</evidence>
<feature type="transmembrane region" description="Helical" evidence="5">
    <location>
        <begin position="102"/>
        <end position="121"/>
    </location>
</feature>
<feature type="transmembrane region" description="Helical" evidence="5">
    <location>
        <begin position="206"/>
        <end position="224"/>
    </location>
</feature>
<evidence type="ECO:0000256" key="1">
    <source>
        <dbReference type="ARBA" id="ARBA00004141"/>
    </source>
</evidence>
<evidence type="ECO:0000256" key="5">
    <source>
        <dbReference type="SAM" id="Phobius"/>
    </source>
</evidence>
<dbReference type="Proteomes" id="UP000030081">
    <property type="component" value="Chromosome 1"/>
</dbReference>
<evidence type="ECO:0000259" key="6">
    <source>
        <dbReference type="Pfam" id="PF04932"/>
    </source>
</evidence>
<protein>
    <recommendedName>
        <fullName evidence="6">O-antigen ligase-related domain-containing protein</fullName>
    </recommendedName>
</protein>
<feature type="transmembrane region" description="Helical" evidence="5">
    <location>
        <begin position="313"/>
        <end position="336"/>
    </location>
</feature>
<dbReference type="AlphaFoldDB" id="A0AAN0SGL1"/>
<dbReference type="Pfam" id="PF04932">
    <property type="entry name" value="Wzy_C"/>
    <property type="match status" value="1"/>
</dbReference>
<dbReference type="KEGG" id="vcy:IX92_15315"/>
<name>A0AAN0SGL1_9VIBR</name>
<dbReference type="InterPro" id="IPR051533">
    <property type="entry name" value="WaaL-like"/>
</dbReference>
<feature type="transmembrane region" description="Helical" evidence="5">
    <location>
        <begin position="343"/>
        <end position="365"/>
    </location>
</feature>
<feature type="transmembrane region" description="Helical" evidence="5">
    <location>
        <begin position="6"/>
        <end position="36"/>
    </location>
</feature>
<organism evidence="7 8">
    <name type="scientific">Vibrio coralliilyticus</name>
    <dbReference type="NCBI Taxonomy" id="190893"/>
    <lineage>
        <taxon>Bacteria</taxon>
        <taxon>Pseudomonadati</taxon>
        <taxon>Pseudomonadota</taxon>
        <taxon>Gammaproteobacteria</taxon>
        <taxon>Vibrionales</taxon>
        <taxon>Vibrionaceae</taxon>
        <taxon>Vibrio</taxon>
    </lineage>
</organism>
<evidence type="ECO:0000256" key="3">
    <source>
        <dbReference type="ARBA" id="ARBA00022989"/>
    </source>
</evidence>
<keyword evidence="8" id="KW-1185">Reference proteome</keyword>
<evidence type="ECO:0000313" key="7">
    <source>
        <dbReference type="EMBL" id="AIW20563.1"/>
    </source>
</evidence>
<dbReference type="InterPro" id="IPR007016">
    <property type="entry name" value="O-antigen_ligase-rel_domated"/>
</dbReference>
<sequence length="399" mass="44243">MVSTFLVLALLLSTNNGSVVIAGLSVLISILALFKIKDKIKWDNTDKLVLLCLSAYTFSNIPLFLLDWGNFRYFRGASRILLCIPIYIVLKHIIDTKKIYNQSLSLGVFSGSLGAFSIALYQHFIEGRVRVDGFLFSINFGYLACSLAVLSLALLHNKSLRILLTASFVLSTIATLLTLTRGAIFALVLVVIFMAIINIKKIGLKGSLASCCFVLAFAVLSYTVSPSIKQRVNYTVYEITNIANGHIEQATSSGGRLLLWRAAFEAFKERPLFGLTHPEREALNKKLADEGVINEWAAGIKRGHAHSQYFDQLASGGILGLFSILFTIVVPFGYFFKYREKSDAAYVGCLFVFSFALFCLTEVALQQNLISTFYGYMLALFFAVTQLEIRDKIANVEST</sequence>
<keyword evidence="4 5" id="KW-0472">Membrane</keyword>
<evidence type="ECO:0000313" key="8">
    <source>
        <dbReference type="Proteomes" id="UP000030081"/>
    </source>
</evidence>
<evidence type="ECO:0000256" key="4">
    <source>
        <dbReference type="ARBA" id="ARBA00023136"/>
    </source>
</evidence>
<dbReference type="GO" id="GO:0016020">
    <property type="term" value="C:membrane"/>
    <property type="evidence" value="ECO:0007669"/>
    <property type="project" value="UniProtKB-SubCell"/>
</dbReference>
<comment type="subcellular location">
    <subcellularLocation>
        <location evidence="1">Membrane</location>
        <topology evidence="1">Multi-pass membrane protein</topology>
    </subcellularLocation>
</comment>
<feature type="transmembrane region" description="Helical" evidence="5">
    <location>
        <begin position="183"/>
        <end position="199"/>
    </location>
</feature>
<keyword evidence="3 5" id="KW-1133">Transmembrane helix</keyword>
<feature type="domain" description="O-antigen ligase-related" evidence="6">
    <location>
        <begin position="167"/>
        <end position="324"/>
    </location>
</feature>
<gene>
    <name evidence="7" type="ORF">IX92_15315</name>
</gene>
<dbReference type="PANTHER" id="PTHR37422">
    <property type="entry name" value="TEICHURONIC ACID BIOSYNTHESIS PROTEIN TUAE"/>
    <property type="match status" value="1"/>
</dbReference>
<dbReference type="PANTHER" id="PTHR37422:SF17">
    <property type="entry name" value="O-ANTIGEN LIGASE"/>
    <property type="match status" value="1"/>
</dbReference>